<reference evidence="6 7" key="1">
    <citation type="submission" date="2018-05" db="EMBL/GenBank/DDBJ databases">
        <title>Marinifilum breve JC075T sp. nov., a marine bacterium isolated from Yongle Blue Hole in the South China Sea.</title>
        <authorList>
            <person name="Fu T."/>
        </authorList>
    </citation>
    <scope>NUCLEOTIDE SEQUENCE [LARGE SCALE GENOMIC DNA]</scope>
    <source>
        <strain evidence="6 7">JC075</strain>
    </source>
</reference>
<dbReference type="PANTHER" id="PTHR43687">
    <property type="entry name" value="ADENYLYLSULFATE REDUCTASE, BETA SUBUNIT"/>
    <property type="match status" value="1"/>
</dbReference>
<sequence length="262" mass="29199">MNMSSINLIYFSPTHTSKKIAQSIGNELGVQVINEFDITKADFTSLESKRFDNELTLIALPVYKGRLPKEAIARLRMCEANKAPVILVVVYGNRDFDDALLELKDLSIELGFVPIAAAAFIGEHSYSSEDKPIAHNRPDGKDMMKAKEFANRIVEKIKSADEKLVEVPGNYPYKEVPNAAVMAPRTISENCSLCGICADVCPVKVIDIKESVVTNAEECIWCCACVKSCPEDARIFDTPFIGQIKEMLFKHCSERKEPDLFL</sequence>
<feature type="domain" description="4Fe-4S ferredoxin-type" evidence="5">
    <location>
        <begin position="212"/>
        <end position="239"/>
    </location>
</feature>
<dbReference type="Gene3D" id="3.30.70.20">
    <property type="match status" value="1"/>
</dbReference>
<evidence type="ECO:0000256" key="3">
    <source>
        <dbReference type="ARBA" id="ARBA00023004"/>
    </source>
</evidence>
<dbReference type="PANTHER" id="PTHR43687:SF1">
    <property type="entry name" value="FERREDOXIN III"/>
    <property type="match status" value="1"/>
</dbReference>
<dbReference type="InterPro" id="IPR047964">
    <property type="entry name" value="EFR1-like"/>
</dbReference>
<evidence type="ECO:0000259" key="5">
    <source>
        <dbReference type="PROSITE" id="PS51379"/>
    </source>
</evidence>
<evidence type="ECO:0000313" key="6">
    <source>
        <dbReference type="EMBL" id="PXY01788.1"/>
    </source>
</evidence>
<evidence type="ECO:0000256" key="1">
    <source>
        <dbReference type="ARBA" id="ARBA00022485"/>
    </source>
</evidence>
<dbReference type="PROSITE" id="PS00198">
    <property type="entry name" value="4FE4S_FER_1"/>
    <property type="match status" value="1"/>
</dbReference>
<dbReference type="InterPro" id="IPR050572">
    <property type="entry name" value="Fe-S_Ferredoxin"/>
</dbReference>
<keyword evidence="4" id="KW-0411">Iron-sulfur</keyword>
<dbReference type="InterPro" id="IPR017896">
    <property type="entry name" value="4Fe4S_Fe-S-bd"/>
</dbReference>
<dbReference type="Gene3D" id="3.40.50.360">
    <property type="match status" value="1"/>
</dbReference>
<accession>A0A2V3ZZC8</accession>
<evidence type="ECO:0000313" key="7">
    <source>
        <dbReference type="Proteomes" id="UP000248079"/>
    </source>
</evidence>
<keyword evidence="1" id="KW-0004">4Fe-4S</keyword>
<name>A0A2V3ZZC8_9BACT</name>
<dbReference type="GO" id="GO:0051539">
    <property type="term" value="F:4 iron, 4 sulfur cluster binding"/>
    <property type="evidence" value="ECO:0007669"/>
    <property type="project" value="UniProtKB-KW"/>
</dbReference>
<dbReference type="PROSITE" id="PS51379">
    <property type="entry name" value="4FE4S_FER_2"/>
    <property type="match status" value="2"/>
</dbReference>
<dbReference type="GO" id="GO:0046872">
    <property type="term" value="F:metal ion binding"/>
    <property type="evidence" value="ECO:0007669"/>
    <property type="project" value="UniProtKB-KW"/>
</dbReference>
<dbReference type="NCBIfam" id="NF038196">
    <property type="entry name" value="ferrodoxin_EFR1"/>
    <property type="match status" value="1"/>
</dbReference>
<dbReference type="SUPFAM" id="SSF52218">
    <property type="entry name" value="Flavoproteins"/>
    <property type="match status" value="1"/>
</dbReference>
<dbReference type="Pfam" id="PF00037">
    <property type="entry name" value="Fer4"/>
    <property type="match status" value="1"/>
</dbReference>
<dbReference type="InterPro" id="IPR029039">
    <property type="entry name" value="Flavoprotein-like_sf"/>
</dbReference>
<dbReference type="EMBL" id="QFLI01000003">
    <property type="protein sequence ID" value="PXY01788.1"/>
    <property type="molecule type" value="Genomic_DNA"/>
</dbReference>
<proteinExistence type="predicted"/>
<gene>
    <name evidence="6" type="ORF">DF185_07600</name>
</gene>
<evidence type="ECO:0000256" key="2">
    <source>
        <dbReference type="ARBA" id="ARBA00022723"/>
    </source>
</evidence>
<dbReference type="OrthoDB" id="9813995at2"/>
<protein>
    <recommendedName>
        <fullName evidence="5">4Fe-4S ferredoxin-type domain-containing protein</fullName>
    </recommendedName>
</protein>
<dbReference type="AlphaFoldDB" id="A0A2V3ZZC8"/>
<dbReference type="SUPFAM" id="SSF54862">
    <property type="entry name" value="4Fe-4S ferredoxins"/>
    <property type="match status" value="1"/>
</dbReference>
<keyword evidence="3" id="KW-0408">Iron</keyword>
<comment type="caution">
    <text evidence="6">The sequence shown here is derived from an EMBL/GenBank/DDBJ whole genome shotgun (WGS) entry which is preliminary data.</text>
</comment>
<evidence type="ECO:0000256" key="4">
    <source>
        <dbReference type="ARBA" id="ARBA00023014"/>
    </source>
</evidence>
<organism evidence="6 7">
    <name type="scientific">Marinifilum breve</name>
    <dbReference type="NCBI Taxonomy" id="2184082"/>
    <lineage>
        <taxon>Bacteria</taxon>
        <taxon>Pseudomonadati</taxon>
        <taxon>Bacteroidota</taxon>
        <taxon>Bacteroidia</taxon>
        <taxon>Marinilabiliales</taxon>
        <taxon>Marinifilaceae</taxon>
    </lineage>
</organism>
<keyword evidence="7" id="KW-1185">Reference proteome</keyword>
<keyword evidence="2" id="KW-0479">Metal-binding</keyword>
<feature type="domain" description="4Fe-4S ferredoxin-type" evidence="5">
    <location>
        <begin position="182"/>
        <end position="211"/>
    </location>
</feature>
<dbReference type="InterPro" id="IPR017900">
    <property type="entry name" value="4Fe4S_Fe_S_CS"/>
</dbReference>
<dbReference type="Proteomes" id="UP000248079">
    <property type="component" value="Unassembled WGS sequence"/>
</dbReference>